<dbReference type="Proteomes" id="UP001497444">
    <property type="component" value="Chromosome 3"/>
</dbReference>
<evidence type="ECO:0000256" key="2">
    <source>
        <dbReference type="ARBA" id="ARBA00009190"/>
    </source>
</evidence>
<dbReference type="Pfam" id="PF01169">
    <property type="entry name" value="GDT1"/>
    <property type="match status" value="1"/>
</dbReference>
<sequence length="353" mass="37297">MGDGSGDTNQFSLTSPRHLSTSYPNSATTQQEFQNLHKFYRNSDELKLLQSSSSSLYPTPERREAMLEDIVALHNSSAQAEIFFPGDDRERNFVKVLSSLSQLLRDHPKWQALVQFAVLGAIVMGMQACAPALAEVVGPEVASEQSGAGIFSNLGDIQSGFASRLETRPSSLLAMMVISVTLGRAFHCLDGVFPFSLGNMELPLDDLAAVVLLVYFGVSTLLEASSMDGSKAEEEQQEAELAKAGVGADGAQGLQATAGTVAAAFALVFVAEWGDKSFFSTIALAAVSSPLGVVTGAIDGHGVAAVVITFVGGTLFLVFAAATLVEIVSCKWVVDFAIQFKFSANGSSLEVHS</sequence>
<keyword evidence="4 6" id="KW-1133">Transmembrane helix</keyword>
<evidence type="ECO:0000256" key="4">
    <source>
        <dbReference type="ARBA" id="ARBA00022989"/>
    </source>
</evidence>
<evidence type="ECO:0000256" key="1">
    <source>
        <dbReference type="ARBA" id="ARBA00004141"/>
    </source>
</evidence>
<keyword evidence="5 6" id="KW-0472">Membrane</keyword>
<keyword evidence="3 6" id="KW-0812">Transmembrane</keyword>
<evidence type="ECO:0000313" key="9">
    <source>
        <dbReference type="Proteomes" id="UP001497444"/>
    </source>
</evidence>
<dbReference type="EMBL" id="OZ020098">
    <property type="protein sequence ID" value="CAK9269802.1"/>
    <property type="molecule type" value="Genomic_DNA"/>
</dbReference>
<protein>
    <recommendedName>
        <fullName evidence="6">GDT1 family protein</fullName>
    </recommendedName>
</protein>
<dbReference type="PANTHER" id="PTHR12608">
    <property type="entry name" value="TRANSMEMBRANE PROTEIN HTP-1 RELATED"/>
    <property type="match status" value="1"/>
</dbReference>
<dbReference type="PANTHER" id="PTHR12608:SF6">
    <property type="entry name" value="PROTEIN PAM71, CHLOROPLASTIC"/>
    <property type="match status" value="1"/>
</dbReference>
<comment type="caution">
    <text evidence="6">Lacks conserved residue(s) required for the propagation of feature annotation.</text>
</comment>
<organism evidence="8 9">
    <name type="scientific">Sphagnum jensenii</name>
    <dbReference type="NCBI Taxonomy" id="128206"/>
    <lineage>
        <taxon>Eukaryota</taxon>
        <taxon>Viridiplantae</taxon>
        <taxon>Streptophyta</taxon>
        <taxon>Embryophyta</taxon>
        <taxon>Bryophyta</taxon>
        <taxon>Sphagnophytina</taxon>
        <taxon>Sphagnopsida</taxon>
        <taxon>Sphagnales</taxon>
        <taxon>Sphagnaceae</taxon>
        <taxon>Sphagnum</taxon>
    </lineage>
</organism>
<evidence type="ECO:0000256" key="7">
    <source>
        <dbReference type="SAM" id="MobiDB-lite"/>
    </source>
</evidence>
<dbReference type="InterPro" id="IPR001727">
    <property type="entry name" value="GDT1-like"/>
</dbReference>
<evidence type="ECO:0000313" key="8">
    <source>
        <dbReference type="EMBL" id="CAK9269802.1"/>
    </source>
</evidence>
<keyword evidence="9" id="KW-1185">Reference proteome</keyword>
<evidence type="ECO:0000256" key="3">
    <source>
        <dbReference type="ARBA" id="ARBA00022692"/>
    </source>
</evidence>
<accession>A0ABP0WWP7</accession>
<proteinExistence type="inferred from homology"/>
<feature type="region of interest" description="Disordered" evidence="7">
    <location>
        <begin position="1"/>
        <end position="24"/>
    </location>
</feature>
<comment type="subcellular location">
    <subcellularLocation>
        <location evidence="1 6">Membrane</location>
        <topology evidence="1 6">Multi-pass membrane protein</topology>
    </subcellularLocation>
</comment>
<reference evidence="8" key="1">
    <citation type="submission" date="2024-02" db="EMBL/GenBank/DDBJ databases">
        <authorList>
            <consortium name="ELIXIR-Norway"/>
            <consortium name="Elixir Norway"/>
        </authorList>
    </citation>
    <scope>NUCLEOTIDE SEQUENCE</scope>
</reference>
<gene>
    <name evidence="8" type="ORF">CSSPJE1EN1_LOCUS15280</name>
</gene>
<feature type="transmembrane region" description="Helical" evidence="6">
    <location>
        <begin position="253"/>
        <end position="271"/>
    </location>
</feature>
<feature type="transmembrane region" description="Helical" evidence="6">
    <location>
        <begin position="304"/>
        <end position="325"/>
    </location>
</feature>
<feature type="transmembrane region" description="Helical" evidence="6">
    <location>
        <begin position="278"/>
        <end position="298"/>
    </location>
</feature>
<evidence type="ECO:0000256" key="6">
    <source>
        <dbReference type="RuleBase" id="RU365102"/>
    </source>
</evidence>
<evidence type="ECO:0000256" key="5">
    <source>
        <dbReference type="ARBA" id="ARBA00023136"/>
    </source>
</evidence>
<comment type="similarity">
    <text evidence="2 6">Belongs to the GDT1 family.</text>
</comment>
<name>A0ABP0WWP7_9BRYO</name>